<dbReference type="SUPFAM" id="SSF53383">
    <property type="entry name" value="PLP-dependent transferases"/>
    <property type="match status" value="1"/>
</dbReference>
<dbReference type="GO" id="GO:0008483">
    <property type="term" value="F:transaminase activity"/>
    <property type="evidence" value="ECO:0007669"/>
    <property type="project" value="InterPro"/>
</dbReference>
<dbReference type="Proteomes" id="UP000585272">
    <property type="component" value="Unassembled WGS sequence"/>
</dbReference>
<evidence type="ECO:0000313" key="5">
    <source>
        <dbReference type="Proteomes" id="UP000585272"/>
    </source>
</evidence>
<dbReference type="GO" id="GO:0042286">
    <property type="term" value="F:glutamate-1-semialdehyde 2,1-aminomutase activity"/>
    <property type="evidence" value="ECO:0007669"/>
    <property type="project" value="UniProtKB-EC"/>
</dbReference>
<dbReference type="RefSeq" id="WP_183345264.1">
    <property type="nucleotide sequence ID" value="NZ_JACHNU010000009.1"/>
</dbReference>
<dbReference type="EC" id="5.4.3.8" evidence="4"/>
<comment type="cofactor">
    <cofactor evidence="1">
        <name>pyridoxal 5'-phosphate</name>
        <dbReference type="ChEBI" id="CHEBI:597326"/>
    </cofactor>
</comment>
<dbReference type="InterPro" id="IPR015424">
    <property type="entry name" value="PyrdxlP-dep_Trfase"/>
</dbReference>
<dbReference type="CDD" id="cd00610">
    <property type="entry name" value="OAT_like"/>
    <property type="match status" value="1"/>
</dbReference>
<evidence type="ECO:0000256" key="2">
    <source>
        <dbReference type="ARBA" id="ARBA00022898"/>
    </source>
</evidence>
<dbReference type="InterPro" id="IPR049704">
    <property type="entry name" value="Aminotrans_3_PPA_site"/>
</dbReference>
<accession>A0A840IL39</accession>
<dbReference type="Gene3D" id="3.40.640.10">
    <property type="entry name" value="Type I PLP-dependent aspartate aminotransferase-like (Major domain)"/>
    <property type="match status" value="1"/>
</dbReference>
<name>A0A840IL39_9ACTN</name>
<dbReference type="PROSITE" id="PS00600">
    <property type="entry name" value="AA_TRANSFER_CLASS_3"/>
    <property type="match status" value="1"/>
</dbReference>
<proteinExistence type="inferred from homology"/>
<keyword evidence="5" id="KW-1185">Reference proteome</keyword>
<dbReference type="PANTHER" id="PTHR43713">
    <property type="entry name" value="GLUTAMATE-1-SEMIALDEHYDE 2,1-AMINOMUTASE"/>
    <property type="match status" value="1"/>
</dbReference>
<dbReference type="GO" id="GO:0030170">
    <property type="term" value="F:pyridoxal phosphate binding"/>
    <property type="evidence" value="ECO:0007669"/>
    <property type="project" value="InterPro"/>
</dbReference>
<gene>
    <name evidence="4" type="ORF">BDZ31_004471</name>
</gene>
<dbReference type="Pfam" id="PF00202">
    <property type="entry name" value="Aminotran_3"/>
    <property type="match status" value="1"/>
</dbReference>
<protein>
    <submittedName>
        <fullName evidence="4">Glutamate-1-semialdehyde 2,1-aminomutase</fullName>
        <ecNumber evidence="4">5.4.3.8</ecNumber>
    </submittedName>
</protein>
<organism evidence="4 5">
    <name type="scientific">Conexibacter arvalis</name>
    <dbReference type="NCBI Taxonomy" id="912552"/>
    <lineage>
        <taxon>Bacteria</taxon>
        <taxon>Bacillati</taxon>
        <taxon>Actinomycetota</taxon>
        <taxon>Thermoleophilia</taxon>
        <taxon>Solirubrobacterales</taxon>
        <taxon>Conexibacteraceae</taxon>
        <taxon>Conexibacter</taxon>
    </lineage>
</organism>
<dbReference type="InterPro" id="IPR015422">
    <property type="entry name" value="PyrdxlP-dep_Trfase_small"/>
</dbReference>
<dbReference type="AlphaFoldDB" id="A0A840IL39"/>
<dbReference type="InterPro" id="IPR015421">
    <property type="entry name" value="PyrdxlP-dep_Trfase_major"/>
</dbReference>
<dbReference type="InterPro" id="IPR005814">
    <property type="entry name" value="Aminotrans_3"/>
</dbReference>
<dbReference type="PANTHER" id="PTHR43713:SF3">
    <property type="entry name" value="GLUTAMATE-1-SEMIALDEHYDE 2,1-AMINOMUTASE 1, CHLOROPLASTIC-RELATED"/>
    <property type="match status" value="1"/>
</dbReference>
<keyword evidence="4" id="KW-0413">Isomerase</keyword>
<sequence>MGEGATDVGSASRAIFDAACAVIPGGVNSATRAVGAPWAFTRAEGARMWDADGREYLDYHAAFGAILLGHCDPRVDEPVRETIGRIDLTGYGVTELEVEYGRLVCESIASVDTSLATNTGTEATLQAVRLARAITGRRYVVKFQGNFHGWHDAVARNVISPPERAYKLDPLSAGILPDAFAATLIAEYNDVGSVQALFDEYPEQIAAVIFEAIPHNVGALLPTREFSDGLRELTRREGALLICDEVITGFRHGLGGYQAVLELEPDLTTFGKGIANGYPVAGIGGRRELMERFSSAGGDVVVAGTFNGHAVGMAAAVATMTHLRDHGDDFYPRVHALGARMREGLQRIADELGIAATAAGFGSVFCLYFMDGPIRGYRDLMRNDDAAYVAFHRRMTERGILMLPLSLKRNHVSDAHTEEDVDRTLEVAEEVLRELAEEGVLA</sequence>
<evidence type="ECO:0000256" key="3">
    <source>
        <dbReference type="RuleBase" id="RU003560"/>
    </source>
</evidence>
<dbReference type="EMBL" id="JACHNU010000009">
    <property type="protein sequence ID" value="MBB4664853.1"/>
    <property type="molecule type" value="Genomic_DNA"/>
</dbReference>
<dbReference type="Gene3D" id="3.90.1150.10">
    <property type="entry name" value="Aspartate Aminotransferase, domain 1"/>
    <property type="match status" value="1"/>
</dbReference>
<comment type="caution">
    <text evidence="4">The sequence shown here is derived from an EMBL/GenBank/DDBJ whole genome shotgun (WGS) entry which is preliminary data.</text>
</comment>
<keyword evidence="2 3" id="KW-0663">Pyridoxal phosphate</keyword>
<reference evidence="4 5" key="1">
    <citation type="submission" date="2020-08" db="EMBL/GenBank/DDBJ databases">
        <title>Genomic Encyclopedia of Archaeal and Bacterial Type Strains, Phase II (KMG-II): from individual species to whole genera.</title>
        <authorList>
            <person name="Goeker M."/>
        </authorList>
    </citation>
    <scope>NUCLEOTIDE SEQUENCE [LARGE SCALE GENOMIC DNA]</scope>
    <source>
        <strain evidence="4 5">DSM 23288</strain>
    </source>
</reference>
<comment type="similarity">
    <text evidence="3">Belongs to the class-III pyridoxal-phosphate-dependent aminotransferase family.</text>
</comment>
<evidence type="ECO:0000313" key="4">
    <source>
        <dbReference type="EMBL" id="MBB4664853.1"/>
    </source>
</evidence>
<evidence type="ECO:0000256" key="1">
    <source>
        <dbReference type="ARBA" id="ARBA00001933"/>
    </source>
</evidence>